<dbReference type="RefSeq" id="WP_301242479.1">
    <property type="nucleotide sequence ID" value="NZ_JAROCC010000003.1"/>
</dbReference>
<keyword evidence="1" id="KW-0472">Membrane</keyword>
<gene>
    <name evidence="2" type="ORF">P5G49_05500</name>
</gene>
<sequence length="247" mass="28895">MPSTQSTWYVRLGCLGPIIGTIALVYFIKRDDILPGFIFFAIFFGFAVLFLTLATNTEKKLKAKQLEHLQTYKPKNPRFEESHAFVSDDLLSKIAIDEENKRIHFWEPALLADGKRVTKAYLKMPYEILDYSYDQLLAIETYENGIRKKVILNEAEGTTDRLEAIGQSVDPVIDERVSLARKAILRKIVTIEMKIIVDDKDNPFHIIRFYSNLDKRLKRESPEYIEVYRKMDHWITLLTFILDQNRK</sequence>
<dbReference type="EMBL" id="JAROCC010000003">
    <property type="protein sequence ID" value="MDN4606934.1"/>
    <property type="molecule type" value="Genomic_DNA"/>
</dbReference>
<organism evidence="2 3">
    <name type="scientific">Sporosarcina highlanderae</name>
    <dbReference type="NCBI Taxonomy" id="3035916"/>
    <lineage>
        <taxon>Bacteria</taxon>
        <taxon>Bacillati</taxon>
        <taxon>Bacillota</taxon>
        <taxon>Bacilli</taxon>
        <taxon>Bacillales</taxon>
        <taxon>Caryophanaceae</taxon>
        <taxon>Sporosarcina</taxon>
    </lineage>
</organism>
<evidence type="ECO:0000313" key="3">
    <source>
        <dbReference type="Proteomes" id="UP001175097"/>
    </source>
</evidence>
<feature type="transmembrane region" description="Helical" evidence="1">
    <location>
        <begin position="34"/>
        <end position="54"/>
    </location>
</feature>
<proteinExistence type="predicted"/>
<evidence type="ECO:0000256" key="1">
    <source>
        <dbReference type="SAM" id="Phobius"/>
    </source>
</evidence>
<evidence type="ECO:0000313" key="2">
    <source>
        <dbReference type="EMBL" id="MDN4606934.1"/>
    </source>
</evidence>
<dbReference type="Proteomes" id="UP001175097">
    <property type="component" value="Unassembled WGS sequence"/>
</dbReference>
<reference evidence="2" key="1">
    <citation type="submission" date="2023-03" db="EMBL/GenBank/DDBJ databases">
        <title>MT1 and MT2 Draft Genomes of Novel Species.</title>
        <authorList>
            <person name="Venkateswaran K."/>
        </authorList>
    </citation>
    <scope>NUCLEOTIDE SEQUENCE</scope>
    <source>
        <strain evidence="2">F6_3S_P_2</strain>
    </source>
</reference>
<keyword evidence="3" id="KW-1185">Reference proteome</keyword>
<protein>
    <submittedName>
        <fullName evidence="2">Uncharacterized protein</fullName>
    </submittedName>
</protein>
<accession>A0ABT8JPD6</accession>
<keyword evidence="1" id="KW-0812">Transmembrane</keyword>
<comment type="caution">
    <text evidence="2">The sequence shown here is derived from an EMBL/GenBank/DDBJ whole genome shotgun (WGS) entry which is preliminary data.</text>
</comment>
<feature type="transmembrane region" description="Helical" evidence="1">
    <location>
        <begin position="9"/>
        <end position="28"/>
    </location>
</feature>
<keyword evidence="1" id="KW-1133">Transmembrane helix</keyword>
<name>A0ABT8JPD6_9BACL</name>